<dbReference type="PANTHER" id="PTHR42792:SF1">
    <property type="entry name" value="FLAGELLAR HOOK-ASSOCIATED PROTEIN 3"/>
    <property type="match status" value="1"/>
</dbReference>
<name>A0A6G9A8F2_9BRAD</name>
<keyword evidence="1" id="KW-0966">Cell projection</keyword>
<dbReference type="PANTHER" id="PTHR42792">
    <property type="entry name" value="FLAGELLIN"/>
    <property type="match status" value="1"/>
</dbReference>
<proteinExistence type="predicted"/>
<sequence>MSISSINYSSSILGSQIRNINQQLTDLSTQLSTGKLSQNYSGMGTNEGFAIAGRAQLSNIAAYTDTITNVNVSINLANTALQSLTKIRSTVQTGAANTAQDLNVNGQTIAQNTAAAQFGSMIGVLNTQTGNRYLFSGTAIGTQSVANAGDIINGTTTQAGFKTVMAERQAADLGANGMGRLVQTQPTPSSVQVSEDAAGSPFGLKLKAVSSTLTGATITGPSGSPVSFSVDLNGVNPNNGDKLSVQFTLPDGSIEQIDLTASTATPTPLGSFAIDASTPVNPTNTANNLNTALNTAITKLANTSLVAASAIVAGDNFFNTASSAIGTAVNNQAAPPAPISGATALSGASPSDSISPGFVAGDTITVNGTTLTFVASGATGNQLNVTDSIQDLLGKIDQITGTSKPSTVHGGSITINTDDAASLNITSSNTGALGSLGFSATPVTATQPPLRVGSSPASSATTLVNGSAATVKWYLGNDGPGSPRSTAMARVDDSVSVQYGAQANEDAIRQLLQATAVFGTFSTSPTGQYSGGQVAALSLRTTQALTQQPGQQRIEDIQTDIAMAQNTMKDASTRQTQAKAQLQTIIDQAESASPDQVASQLLALQNALQASYQVTSNLAQLSLVKFL</sequence>
<dbReference type="RefSeq" id="WP_166468764.1">
    <property type="nucleotide sequence ID" value="NZ_CP050066.2"/>
</dbReference>
<keyword evidence="1" id="KW-0969">Cilium</keyword>
<reference evidence="1 2" key="1">
    <citation type="journal article" date="2020" name="Int. J. Syst. Evol. Microbiol.">
        <title>Description and complete genome sequences of Bradyrhizobium symbiodeficiens sp. nov., a non-symbiotic bacterium associated with legumes native to Canada.</title>
        <authorList>
            <person name="Bromfield E.S.P."/>
            <person name="Cloutier S."/>
            <person name="Nguyen H.D.T."/>
        </authorList>
    </citation>
    <scope>NUCLEOTIDE SEQUENCE [LARGE SCALE GENOMIC DNA]</scope>
    <source>
        <strain evidence="1 2">101S1MB</strain>
    </source>
</reference>
<gene>
    <name evidence="1" type="ORF">HAV00_21915</name>
</gene>
<dbReference type="SUPFAM" id="SSF64518">
    <property type="entry name" value="Phase 1 flagellin"/>
    <property type="match status" value="2"/>
</dbReference>
<organism evidence="1 2">
    <name type="scientific">Bradyrhizobium symbiodeficiens</name>
    <dbReference type="NCBI Taxonomy" id="1404367"/>
    <lineage>
        <taxon>Bacteria</taxon>
        <taxon>Pseudomonadati</taxon>
        <taxon>Pseudomonadota</taxon>
        <taxon>Alphaproteobacteria</taxon>
        <taxon>Hyphomicrobiales</taxon>
        <taxon>Nitrobacteraceae</taxon>
        <taxon>Bradyrhizobium</taxon>
    </lineage>
</organism>
<dbReference type="AlphaFoldDB" id="A0A6G9A8F2"/>
<dbReference type="Proteomes" id="UP000500895">
    <property type="component" value="Chromosome"/>
</dbReference>
<evidence type="ECO:0000313" key="1">
    <source>
        <dbReference type="EMBL" id="QIP08752.1"/>
    </source>
</evidence>
<dbReference type="GO" id="GO:0009288">
    <property type="term" value="C:bacterial-type flagellum"/>
    <property type="evidence" value="ECO:0007669"/>
    <property type="project" value="InterPro"/>
</dbReference>
<protein>
    <submittedName>
        <fullName evidence="1">Flagellar protein</fullName>
    </submittedName>
</protein>
<accession>A0A6G9A8F2</accession>
<dbReference type="EMBL" id="CP050066">
    <property type="protein sequence ID" value="QIP08752.1"/>
    <property type="molecule type" value="Genomic_DNA"/>
</dbReference>
<keyword evidence="1" id="KW-0282">Flagellum</keyword>
<evidence type="ECO:0000313" key="2">
    <source>
        <dbReference type="Proteomes" id="UP000500895"/>
    </source>
</evidence>
<dbReference type="GO" id="GO:0005198">
    <property type="term" value="F:structural molecule activity"/>
    <property type="evidence" value="ECO:0007669"/>
    <property type="project" value="InterPro"/>
</dbReference>
<dbReference type="InterPro" id="IPR001492">
    <property type="entry name" value="Flagellin"/>
</dbReference>